<reference evidence="2 3" key="1">
    <citation type="journal article" date="2014" name="Int. J. Syst. Evol. Microbiol.">
        <title>Draft Genome Sequence of Corynebacterium ulcerans FRC58, Isolated from the Bronchitic Aspiration of a Patient in France.</title>
        <authorList>
            <person name="Silva Ado S."/>
            <person name="Barauna R.A."/>
            <person name="de Sa P.C."/>
            <person name="das Gracas D.A."/>
            <person name="Carneiro A.R."/>
            <person name="Thouvenin M."/>
            <person name="Azevedo V."/>
            <person name="Badell E."/>
            <person name="Guiso N."/>
            <person name="da Silva A.L."/>
            <person name="Ramos R.T."/>
        </authorList>
    </citation>
    <scope>NUCLEOTIDE SEQUENCE [LARGE SCALE GENOMIC DNA]</scope>
    <source>
        <strain evidence="2 3">FRC58</strain>
    </source>
</reference>
<gene>
    <name evidence="2" type="ORF">CulFRC58_0718</name>
</gene>
<evidence type="ECO:0000256" key="1">
    <source>
        <dbReference type="SAM" id="Phobius"/>
    </source>
</evidence>
<dbReference type="EMBL" id="CP011913">
    <property type="protein sequence ID" value="AKN76572.1"/>
    <property type="molecule type" value="Genomic_DNA"/>
</dbReference>
<keyword evidence="1" id="KW-0812">Transmembrane</keyword>
<name>A0ABM5TZF9_CORUL</name>
<sequence length="40" mass="4261">MLDRKAVKLANIFMSKVMHKVSFVCSAVGSYSAGMGAVIL</sequence>
<protein>
    <submittedName>
        <fullName evidence="2">Uncharacterized protein</fullName>
    </submittedName>
</protein>
<keyword evidence="1" id="KW-0472">Membrane</keyword>
<accession>A0ABM5TZF9</accession>
<organism evidence="2 3">
    <name type="scientific">Corynebacterium ulcerans FRC58</name>
    <dbReference type="NCBI Taxonomy" id="1408268"/>
    <lineage>
        <taxon>Bacteria</taxon>
        <taxon>Bacillati</taxon>
        <taxon>Actinomycetota</taxon>
        <taxon>Actinomycetes</taxon>
        <taxon>Mycobacteriales</taxon>
        <taxon>Corynebacteriaceae</taxon>
        <taxon>Corynebacterium</taxon>
    </lineage>
</organism>
<dbReference type="Proteomes" id="UP000036185">
    <property type="component" value="Chromosome"/>
</dbReference>
<keyword evidence="3" id="KW-1185">Reference proteome</keyword>
<evidence type="ECO:0000313" key="2">
    <source>
        <dbReference type="EMBL" id="AKN76572.1"/>
    </source>
</evidence>
<keyword evidence="1" id="KW-1133">Transmembrane helix</keyword>
<proteinExistence type="predicted"/>
<feature type="transmembrane region" description="Helical" evidence="1">
    <location>
        <begin position="21"/>
        <end position="39"/>
    </location>
</feature>
<evidence type="ECO:0000313" key="3">
    <source>
        <dbReference type="Proteomes" id="UP000036185"/>
    </source>
</evidence>